<organism evidence="1 2">
    <name type="scientific">Nicotiana sylvestris</name>
    <name type="common">Wood tobacco</name>
    <name type="synonym">South American tobacco</name>
    <dbReference type="NCBI Taxonomy" id="4096"/>
    <lineage>
        <taxon>Eukaryota</taxon>
        <taxon>Viridiplantae</taxon>
        <taxon>Streptophyta</taxon>
        <taxon>Embryophyta</taxon>
        <taxon>Tracheophyta</taxon>
        <taxon>Spermatophyta</taxon>
        <taxon>Magnoliopsida</taxon>
        <taxon>eudicotyledons</taxon>
        <taxon>Gunneridae</taxon>
        <taxon>Pentapetalae</taxon>
        <taxon>asterids</taxon>
        <taxon>lamiids</taxon>
        <taxon>Solanales</taxon>
        <taxon>Solanaceae</taxon>
        <taxon>Nicotianoideae</taxon>
        <taxon>Nicotianeae</taxon>
        <taxon>Nicotiana</taxon>
    </lineage>
</organism>
<dbReference type="CDD" id="cd00303">
    <property type="entry name" value="retropepsin_like"/>
    <property type="match status" value="1"/>
</dbReference>
<dbReference type="OrthoDB" id="1934381at2759"/>
<sequence length="141" mass="15945">MPAYAKFMKEILSKKRKVEETSVVKLTEHCSAILLNKFPKKCGDPGSFTIPCSLRSTKFQKSLKLEGEIGEISSIPMSLQLADQTIIILEGIVEDVMVRVDKFVFPMDFIVVNIEENREVPLILGRSFLATGREILDIQER</sequence>
<protein>
    <submittedName>
        <fullName evidence="2">Uncharacterized protein LOC104216734</fullName>
    </submittedName>
</protein>
<evidence type="ECO:0000313" key="1">
    <source>
        <dbReference type="Proteomes" id="UP000189701"/>
    </source>
</evidence>
<reference evidence="1" key="1">
    <citation type="journal article" date="2013" name="Genome Biol.">
        <title>Reference genomes and transcriptomes of Nicotiana sylvestris and Nicotiana tomentosiformis.</title>
        <authorList>
            <person name="Sierro N."/>
            <person name="Battey J.N."/>
            <person name="Ouadi S."/>
            <person name="Bovet L."/>
            <person name="Goepfert S."/>
            <person name="Bakaher N."/>
            <person name="Peitsch M.C."/>
            <person name="Ivanov N.V."/>
        </authorList>
    </citation>
    <scope>NUCLEOTIDE SEQUENCE [LARGE SCALE GENOMIC DNA]</scope>
</reference>
<evidence type="ECO:0000313" key="2">
    <source>
        <dbReference type="RefSeq" id="XP_009765157.1"/>
    </source>
</evidence>
<dbReference type="InterPro" id="IPR021109">
    <property type="entry name" value="Peptidase_aspartic_dom_sf"/>
</dbReference>
<keyword evidence="1" id="KW-1185">Reference proteome</keyword>
<dbReference type="Proteomes" id="UP000189701">
    <property type="component" value="Unplaced"/>
</dbReference>
<dbReference type="eggNOG" id="KOG0017">
    <property type="taxonomic scope" value="Eukaryota"/>
</dbReference>
<accession>A0A1U7VAU8</accession>
<dbReference type="RefSeq" id="XP_009765157.1">
    <property type="nucleotide sequence ID" value="XM_009766855.1"/>
</dbReference>
<proteinExistence type="predicted"/>
<gene>
    <name evidence="2" type="primary">LOC104216734</name>
</gene>
<dbReference type="PANTHER" id="PTHR33067">
    <property type="entry name" value="RNA-DIRECTED DNA POLYMERASE-RELATED"/>
    <property type="match status" value="1"/>
</dbReference>
<dbReference type="PANTHER" id="PTHR33067:SF31">
    <property type="entry name" value="RNA-DIRECTED DNA POLYMERASE"/>
    <property type="match status" value="1"/>
</dbReference>
<dbReference type="AlphaFoldDB" id="A0A1U7VAU8"/>
<reference evidence="2" key="2">
    <citation type="submission" date="2025-08" db="UniProtKB">
        <authorList>
            <consortium name="RefSeq"/>
        </authorList>
    </citation>
    <scope>IDENTIFICATION</scope>
    <source>
        <tissue evidence="2">Leaf</tissue>
    </source>
</reference>
<dbReference type="Gene3D" id="2.40.70.10">
    <property type="entry name" value="Acid Proteases"/>
    <property type="match status" value="1"/>
</dbReference>
<name>A0A1U7VAU8_NICSY</name>